<name>A0A9X2CGE0_9GAMM</name>
<evidence type="ECO:0000313" key="1">
    <source>
        <dbReference type="EMBL" id="MCL1140882.1"/>
    </source>
</evidence>
<keyword evidence="2" id="KW-1185">Reference proteome</keyword>
<proteinExistence type="predicted"/>
<comment type="caution">
    <text evidence="1">The sequence shown here is derived from an EMBL/GenBank/DDBJ whole genome shotgun (WGS) entry which is preliminary data.</text>
</comment>
<dbReference type="RefSeq" id="WP_248951846.1">
    <property type="nucleotide sequence ID" value="NZ_JAKILB010000020.1"/>
</dbReference>
<sequence length="189" mass="20581">MLNANSCGLCGRVIAPRELFSHLVIDHGWKKVSENINLVGGPSKKGLDVKKQTNPPCDSFELNNSTEVLSKLQGLVNVRLFQLEDNWHVTTKKGVFIASFPSEMSAESWLNSYADKRNKEFNINKIAPSVCAGGLHGALNVRLKKKGRKLNPLFVSKFTKSGPVFCSQCGGDGGAGGRCWKCNGTGWAK</sequence>
<dbReference type="AlphaFoldDB" id="A0A9X2CGE0"/>
<reference evidence="1" key="1">
    <citation type="submission" date="2022-01" db="EMBL/GenBank/DDBJ databases">
        <title>Whole genome-based taxonomy of the Shewanellaceae.</title>
        <authorList>
            <person name="Martin-Rodriguez A.J."/>
        </authorList>
    </citation>
    <scope>NUCLEOTIDE SEQUENCE</scope>
    <source>
        <strain evidence="1">KCTC 23973</strain>
    </source>
</reference>
<dbReference type="EMBL" id="JAKILB010000020">
    <property type="protein sequence ID" value="MCL1140882.1"/>
    <property type="molecule type" value="Genomic_DNA"/>
</dbReference>
<dbReference type="Proteomes" id="UP001139293">
    <property type="component" value="Unassembled WGS sequence"/>
</dbReference>
<organism evidence="1 2">
    <name type="scientific">Shewanella pneumatophori</name>
    <dbReference type="NCBI Taxonomy" id="314092"/>
    <lineage>
        <taxon>Bacteria</taxon>
        <taxon>Pseudomonadati</taxon>
        <taxon>Pseudomonadota</taxon>
        <taxon>Gammaproteobacteria</taxon>
        <taxon>Alteromonadales</taxon>
        <taxon>Shewanellaceae</taxon>
        <taxon>Shewanella</taxon>
    </lineage>
</organism>
<gene>
    <name evidence="1" type="ORF">L2740_20285</name>
</gene>
<protein>
    <submittedName>
        <fullName evidence="1">Uncharacterized protein</fullName>
    </submittedName>
</protein>
<evidence type="ECO:0000313" key="2">
    <source>
        <dbReference type="Proteomes" id="UP001139293"/>
    </source>
</evidence>
<accession>A0A9X2CGE0</accession>